<feature type="region of interest" description="Disordered" evidence="1">
    <location>
        <begin position="687"/>
        <end position="803"/>
    </location>
</feature>
<evidence type="ECO:0000313" key="3">
    <source>
        <dbReference type="Proteomes" id="UP000050424"/>
    </source>
</evidence>
<proteinExistence type="predicted"/>
<dbReference type="AlphaFoldDB" id="A0A0N8H881"/>
<evidence type="ECO:0000256" key="1">
    <source>
        <dbReference type="SAM" id="MobiDB-lite"/>
    </source>
</evidence>
<accession>A0A0N8H881</accession>
<protein>
    <submittedName>
        <fullName evidence="2">Uncharacterized protein</fullName>
    </submittedName>
</protein>
<feature type="region of interest" description="Disordered" evidence="1">
    <location>
        <begin position="1177"/>
        <end position="1197"/>
    </location>
</feature>
<feature type="compositionally biased region" description="Polar residues" evidence="1">
    <location>
        <begin position="687"/>
        <end position="700"/>
    </location>
</feature>
<feature type="region of interest" description="Disordered" evidence="1">
    <location>
        <begin position="34"/>
        <end position="90"/>
    </location>
</feature>
<dbReference type="EMBL" id="LKCW01000026">
    <property type="protein sequence ID" value="KPM43836.1"/>
    <property type="molecule type" value="Genomic_DNA"/>
</dbReference>
<feature type="compositionally biased region" description="Basic and acidic residues" evidence="1">
    <location>
        <begin position="61"/>
        <end position="76"/>
    </location>
</feature>
<gene>
    <name evidence="2" type="ORF">AK830_g2718</name>
</gene>
<evidence type="ECO:0000313" key="2">
    <source>
        <dbReference type="EMBL" id="KPM43836.1"/>
    </source>
</evidence>
<feature type="compositionally biased region" description="Low complexity" evidence="1">
    <location>
        <begin position="45"/>
        <end position="60"/>
    </location>
</feature>
<feature type="compositionally biased region" description="Basic residues" evidence="1">
    <location>
        <begin position="77"/>
        <end position="86"/>
    </location>
</feature>
<dbReference type="Proteomes" id="UP000050424">
    <property type="component" value="Unassembled WGS sequence"/>
</dbReference>
<dbReference type="STRING" id="78410.A0A0N8H881"/>
<feature type="compositionally biased region" description="Polar residues" evidence="1">
    <location>
        <begin position="1"/>
        <end position="10"/>
    </location>
</feature>
<feature type="region of interest" description="Disordered" evidence="1">
    <location>
        <begin position="1"/>
        <end position="22"/>
    </location>
</feature>
<organism evidence="2 3">
    <name type="scientific">Neonectria ditissima</name>
    <dbReference type="NCBI Taxonomy" id="78410"/>
    <lineage>
        <taxon>Eukaryota</taxon>
        <taxon>Fungi</taxon>
        <taxon>Dikarya</taxon>
        <taxon>Ascomycota</taxon>
        <taxon>Pezizomycotina</taxon>
        <taxon>Sordariomycetes</taxon>
        <taxon>Hypocreomycetidae</taxon>
        <taxon>Hypocreales</taxon>
        <taxon>Nectriaceae</taxon>
        <taxon>Neonectria</taxon>
    </lineage>
</organism>
<comment type="caution">
    <text evidence="2">The sequence shown here is derived from an EMBL/GenBank/DDBJ whole genome shotgun (WGS) entry which is preliminary data.</text>
</comment>
<feature type="region of interest" description="Disordered" evidence="1">
    <location>
        <begin position="437"/>
        <end position="460"/>
    </location>
</feature>
<sequence>MALANVSNSAPLAMSPMDDDLGKWLDLEGLCEDSLSDGAGRDIEPPSSSIPSESVSASQPRPREPTQPDEGPERATKSRLKTKGRIPPRNTSLPEFSVICFPSSPSYPTGIKKKRRDFDEKRRLEVAQVHLHYIDYTARLLDQELIAGTTHLGPPRQVAISMDYPDNPALHVEVQDYFASETPPWLCCWVVMNQVGGQIEFHREESARYALPQLLPAKALVDWVESIVTYQDTRNIGFQQAVDAFIMRYSKSSANLPMHNLVRNVHELNCLTKIRLGLVLCVDEQGKTTPPSCALQTQFGQISKAASQRIEKYVLGELEKLVFGASGIGPSNGIALWASLWCLILMYRKLVRSYIAFQQFPCHVPEDYSGFPECKLEAGTHFYHYLVSIYAALFRATSPLYADLRVTATRQLLNDDESLVRAFMNLRTESFYFPASSNDTGPRSRPPVQASVGQVIEPSSSPSRWRPLRYCPVWPSGSTPGYSPGILSPNGYPGKRVSPYSVQRDIFSSWDFLFGHFQHFSSFLMERQLPSHDRSRDLQQENVKIGERRGFDWPGLVGHPRAWPIRAPAFTENAHLMMVSEPRFHQIPVTYTDINMDTARAFSQIGQENSRVPTSPDLDDELFDSFFDWQGYCESTRPSDPVSPYFGRTSTRDLDKLITEIPSVIDYLSLERLESEFLRMKTSYSPNDEVATTSDYSGQTPPELVRGGSTSPSDHSGSVFLERADEARRRPEASLREVQAQDDEWTYPQTAPNKHAPRGYPPRLQVQDDSSRRPFDQSSGLKRRRSGNTLERRQRVVSDPDQTADVRKSGACLPCRVTKTRCQESGVCPTCRKAFPDHSHLVCTRVTPGVVWPVIGRIADVWSINAAEEEILRVEPRFFTGKPRDIAILGTSRDVNSPALHATIQAYQSQDTTKESPRKAAFPRERVPSHLELQKWMEAQILRENSSHFKHQLQNFLLAYSEEGYGLPKHDLVSKVHKMNCFFRIWRTHSFSCLDPSNKLVNVPLTVQAELRHIARKALESLEHDVFKHLDDCVAQQGPPKPQEKLAIWASMWQLMLIYRDLLAAFKAQISRMGPGNDPAIAHAKSHYQWLTDKVFPLLAVFYHYQFRTKKSLEMPLDWLKSSPSQANRTRRIRKHAKEMTNSKKDFYENIQQSRGEIDRMMCVLVVNHELKKLSARRRVPKGSTKSRSSHDGYDDE</sequence>
<feature type="compositionally biased region" description="Basic and acidic residues" evidence="1">
    <location>
        <begin position="790"/>
        <end position="803"/>
    </location>
</feature>
<name>A0A0N8H881_9HYPO</name>
<reference evidence="2 3" key="1">
    <citation type="submission" date="2015-09" db="EMBL/GenBank/DDBJ databases">
        <title>Draft genome of a European isolate of the apple canker pathogen Neonectria ditissima.</title>
        <authorList>
            <person name="Gomez-Cortecero A."/>
            <person name="Harrison R.J."/>
            <person name="Armitage A.D."/>
        </authorList>
    </citation>
    <scope>NUCLEOTIDE SEQUENCE [LARGE SCALE GENOMIC DNA]</scope>
    <source>
        <strain evidence="2 3">R09/05</strain>
    </source>
</reference>
<feature type="compositionally biased region" description="Basic and acidic residues" evidence="1">
    <location>
        <begin position="722"/>
        <end position="735"/>
    </location>
</feature>
<dbReference type="OrthoDB" id="5426982at2759"/>
<keyword evidence="3" id="KW-1185">Reference proteome</keyword>